<reference evidence="7 8" key="1">
    <citation type="submission" date="2024-04" db="EMBL/GenBank/DDBJ databases">
        <authorList>
            <consortium name="Genoscope - CEA"/>
            <person name="William W."/>
        </authorList>
    </citation>
    <scope>NUCLEOTIDE SEQUENCE [LARGE SCALE GENOMIC DNA]</scope>
</reference>
<dbReference type="EMBL" id="CAXITT010000294">
    <property type="protein sequence ID" value="CAL1538310.1"/>
    <property type="molecule type" value="Genomic_DNA"/>
</dbReference>
<proteinExistence type="predicted"/>
<evidence type="ECO:0000313" key="8">
    <source>
        <dbReference type="Proteomes" id="UP001497497"/>
    </source>
</evidence>
<dbReference type="GO" id="GO:0016020">
    <property type="term" value="C:membrane"/>
    <property type="evidence" value="ECO:0007669"/>
    <property type="project" value="UniProtKB-SubCell"/>
</dbReference>
<dbReference type="SUPFAM" id="SSF81321">
    <property type="entry name" value="Family A G protein-coupled receptor-like"/>
    <property type="match status" value="1"/>
</dbReference>
<evidence type="ECO:0000259" key="6">
    <source>
        <dbReference type="PROSITE" id="PS50262"/>
    </source>
</evidence>
<comment type="subcellular location">
    <subcellularLocation>
        <location evidence="1">Membrane</location>
    </subcellularLocation>
</comment>
<feature type="transmembrane region" description="Helical" evidence="5">
    <location>
        <begin position="15"/>
        <end position="37"/>
    </location>
</feature>
<evidence type="ECO:0000256" key="5">
    <source>
        <dbReference type="SAM" id="Phobius"/>
    </source>
</evidence>
<keyword evidence="2 5" id="KW-0812">Transmembrane</keyword>
<feature type="transmembrane region" description="Helical" evidence="5">
    <location>
        <begin position="101"/>
        <end position="122"/>
    </location>
</feature>
<keyword evidence="3 5" id="KW-1133">Transmembrane helix</keyword>
<evidence type="ECO:0000256" key="3">
    <source>
        <dbReference type="ARBA" id="ARBA00022989"/>
    </source>
</evidence>
<feature type="domain" description="G-protein coupled receptors family 1 profile" evidence="6">
    <location>
        <begin position="1"/>
        <end position="184"/>
    </location>
</feature>
<evidence type="ECO:0000313" key="7">
    <source>
        <dbReference type="EMBL" id="CAL1538310.1"/>
    </source>
</evidence>
<gene>
    <name evidence="7" type="ORF">GSLYS_00012131001</name>
</gene>
<name>A0AAV2HVS0_LYMST</name>
<feature type="transmembrane region" description="Helical" evidence="5">
    <location>
        <begin position="57"/>
        <end position="80"/>
    </location>
</feature>
<evidence type="ECO:0000256" key="1">
    <source>
        <dbReference type="ARBA" id="ARBA00004370"/>
    </source>
</evidence>
<keyword evidence="8" id="KW-1185">Reference proteome</keyword>
<dbReference type="Proteomes" id="UP001497497">
    <property type="component" value="Unassembled WGS sequence"/>
</dbReference>
<comment type="caution">
    <text evidence="7">The sequence shown here is derived from an EMBL/GenBank/DDBJ whole genome shotgun (WGS) entry which is preliminary data.</text>
</comment>
<evidence type="ECO:0000256" key="2">
    <source>
        <dbReference type="ARBA" id="ARBA00022692"/>
    </source>
</evidence>
<evidence type="ECO:0000256" key="4">
    <source>
        <dbReference type="ARBA" id="ARBA00023136"/>
    </source>
</evidence>
<dbReference type="Pfam" id="PF00001">
    <property type="entry name" value="7tm_1"/>
    <property type="match status" value="1"/>
</dbReference>
<dbReference type="GO" id="GO:0004930">
    <property type="term" value="F:G protein-coupled receptor activity"/>
    <property type="evidence" value="ECO:0007669"/>
    <property type="project" value="InterPro"/>
</dbReference>
<protein>
    <recommendedName>
        <fullName evidence="6">G-protein coupled receptors family 1 profile domain-containing protein</fullName>
    </recommendedName>
</protein>
<accession>A0AAV2HVS0</accession>
<dbReference type="Gene3D" id="1.20.1070.10">
    <property type="entry name" value="Rhodopsin 7-helix transmembrane proteins"/>
    <property type="match status" value="1"/>
</dbReference>
<dbReference type="InterPro" id="IPR017452">
    <property type="entry name" value="GPCR_Rhodpsn_7TM"/>
</dbReference>
<sequence length="184" mass="20012">MIVFFRLGLSDSTNISLAGLALADIGVSLTMLCYGALNNPLVFRTASALDAVDAVRYIVLGTSHILFSRIAGLLTAFISLERFLCVTWPLHIKSIVTTQRTIFVMLSVYVFMVASNIPTWLVNRIGQRLNQRLNVTTVGLISSPNAEVLDNVTITISVTVQMTSFAIVAVSTACMINSLRKVAE</sequence>
<keyword evidence="4 5" id="KW-0472">Membrane</keyword>
<dbReference type="PROSITE" id="PS50262">
    <property type="entry name" value="G_PROTEIN_RECEP_F1_2"/>
    <property type="match status" value="1"/>
</dbReference>
<organism evidence="7 8">
    <name type="scientific">Lymnaea stagnalis</name>
    <name type="common">Great pond snail</name>
    <name type="synonym">Helix stagnalis</name>
    <dbReference type="NCBI Taxonomy" id="6523"/>
    <lineage>
        <taxon>Eukaryota</taxon>
        <taxon>Metazoa</taxon>
        <taxon>Spiralia</taxon>
        <taxon>Lophotrochozoa</taxon>
        <taxon>Mollusca</taxon>
        <taxon>Gastropoda</taxon>
        <taxon>Heterobranchia</taxon>
        <taxon>Euthyneura</taxon>
        <taxon>Panpulmonata</taxon>
        <taxon>Hygrophila</taxon>
        <taxon>Lymnaeoidea</taxon>
        <taxon>Lymnaeidae</taxon>
        <taxon>Lymnaea</taxon>
    </lineage>
</organism>
<dbReference type="InterPro" id="IPR000276">
    <property type="entry name" value="GPCR_Rhodpsn"/>
</dbReference>
<dbReference type="AlphaFoldDB" id="A0AAV2HVS0"/>